<comment type="similarity">
    <text evidence="2">Belongs to the glycosyltransferase 2 family.</text>
</comment>
<evidence type="ECO:0000256" key="4">
    <source>
        <dbReference type="ARBA" id="ARBA00022679"/>
    </source>
</evidence>
<keyword evidence="3" id="KW-0328">Glycosyltransferase</keyword>
<protein>
    <submittedName>
        <fullName evidence="5">Glycosyltransferase family 2 protein</fullName>
    </submittedName>
</protein>
<dbReference type="Pfam" id="PF00535">
    <property type="entry name" value="Glycos_transf_2"/>
    <property type="match status" value="1"/>
</dbReference>
<dbReference type="Gene3D" id="3.90.550.10">
    <property type="entry name" value="Spore Coat Polysaccharide Biosynthesis Protein SpsA, Chain A"/>
    <property type="match status" value="1"/>
</dbReference>
<dbReference type="InterPro" id="IPR001173">
    <property type="entry name" value="Glyco_trans_2-like"/>
</dbReference>
<evidence type="ECO:0000256" key="3">
    <source>
        <dbReference type="ARBA" id="ARBA00022676"/>
    </source>
</evidence>
<gene>
    <name evidence="5" type="ORF">MF626_004945</name>
</gene>
<keyword evidence="4" id="KW-0808">Transferase</keyword>
<dbReference type="RefSeq" id="WP_061830079.1">
    <property type="nucleotide sequence ID" value="NZ_CP015423.1"/>
</dbReference>
<evidence type="ECO:0000313" key="5">
    <source>
        <dbReference type="EMBL" id="URJ50473.1"/>
    </source>
</evidence>
<sequence length="266" mass="30014">MSLTSIIIPTYNGLHLLKPCIEAIRTHTIDVPYEIIVVDNASNDGTDDFCASERLISIRLPENRGFPAACNMGLRLASGDQFVILNNDVTVTRGWLSIMLAALQSESMVGLVGPVTNYVSGIQQIHGLEGDLASCLRYAEQNNASNPARWQEVKRLVGFCLLFRRDLMERIGLLDERFSPGHYEDDDYCLRARVHGYKLLMCNDCFVYHEGNASFSRSETSWIEELIERNYRLFIEKWSIDPRMFIETGNTGVACTEHAVEGGRKI</sequence>
<reference evidence="5" key="1">
    <citation type="submission" date="2022-11" db="EMBL/GenBank/DDBJ databases">
        <authorList>
            <person name="Vasilchenko N.G."/>
            <person name="Prazdnova E.V."/>
            <person name="Gorovtsov A.V."/>
            <person name="Chistyakov V.A."/>
            <person name="Pak M.L."/>
        </authorList>
    </citation>
    <scope>NUCLEOTIDE SEQUENCE</scope>
    <source>
        <strain evidence="5">R 4.5</strain>
    </source>
</reference>
<dbReference type="InterPro" id="IPR029044">
    <property type="entry name" value="Nucleotide-diphossugar_trans"/>
</dbReference>
<dbReference type="SUPFAM" id="SSF53448">
    <property type="entry name" value="Nucleotide-diphospho-sugar transferases"/>
    <property type="match status" value="1"/>
</dbReference>
<evidence type="ECO:0000256" key="2">
    <source>
        <dbReference type="ARBA" id="ARBA00006739"/>
    </source>
</evidence>
<accession>A0A1D7MFU0</accession>
<dbReference type="PANTHER" id="PTHR43179">
    <property type="entry name" value="RHAMNOSYLTRANSFERASE WBBL"/>
    <property type="match status" value="1"/>
</dbReference>
<organism evidence="5 6">
    <name type="scientific">Paenibacillus polymyxa</name>
    <name type="common">Bacillus polymyxa</name>
    <dbReference type="NCBI Taxonomy" id="1406"/>
    <lineage>
        <taxon>Bacteria</taxon>
        <taxon>Bacillati</taxon>
        <taxon>Bacillota</taxon>
        <taxon>Bacilli</taxon>
        <taxon>Bacillales</taxon>
        <taxon>Paenibacillaceae</taxon>
        <taxon>Paenibacillus</taxon>
    </lineage>
</organism>
<name>A0A1D7MFU0_PAEPO</name>
<dbReference type="AlphaFoldDB" id="A0A1D7MFU0"/>
<dbReference type="GO" id="GO:0016757">
    <property type="term" value="F:glycosyltransferase activity"/>
    <property type="evidence" value="ECO:0007669"/>
    <property type="project" value="UniProtKB-KW"/>
</dbReference>
<dbReference type="EMBL" id="CP097770">
    <property type="protein sequence ID" value="URJ50473.1"/>
    <property type="molecule type" value="Genomic_DNA"/>
</dbReference>
<proteinExistence type="inferred from homology"/>
<dbReference type="CDD" id="cd04186">
    <property type="entry name" value="GT_2_like_c"/>
    <property type="match status" value="1"/>
</dbReference>
<dbReference type="Proteomes" id="UP001055784">
    <property type="component" value="Chromosome"/>
</dbReference>
<evidence type="ECO:0000256" key="1">
    <source>
        <dbReference type="ARBA" id="ARBA00004776"/>
    </source>
</evidence>
<dbReference type="PANTHER" id="PTHR43179:SF12">
    <property type="entry name" value="GALACTOFURANOSYLTRANSFERASE GLFT2"/>
    <property type="match status" value="1"/>
</dbReference>
<evidence type="ECO:0000313" key="6">
    <source>
        <dbReference type="Proteomes" id="UP001055784"/>
    </source>
</evidence>
<comment type="pathway">
    <text evidence="1">Cell wall biogenesis; cell wall polysaccharide biosynthesis.</text>
</comment>